<sequence>MKNKDNVTNYLVYITLWFLFQLLIEINCQTSPYMQKRQEGHTATLIYNKLYILGGFSLDNAVIDFFYIDFSVKFNTKNLLIKDLSSVNTVPSHFGAAPASGGVNSYAEVM</sequence>
<dbReference type="EMBL" id="BEXD01002269">
    <property type="protein sequence ID" value="GBB97693.1"/>
    <property type="molecule type" value="Genomic_DNA"/>
</dbReference>
<keyword evidence="4" id="KW-1185">Reference proteome</keyword>
<evidence type="ECO:0000313" key="4">
    <source>
        <dbReference type="Proteomes" id="UP000247702"/>
    </source>
</evidence>
<keyword evidence="1" id="KW-0472">Membrane</keyword>
<dbReference type="Proteomes" id="UP000615446">
    <property type="component" value="Unassembled WGS sequence"/>
</dbReference>
<comment type="caution">
    <text evidence="2">The sequence shown here is derived from an EMBL/GenBank/DDBJ whole genome shotgun (WGS) entry which is preliminary data.</text>
</comment>
<gene>
    <name evidence="3" type="ORF">RCL2_002799400</name>
    <name evidence="2" type="ORF">RclHR1_03040010</name>
</gene>
<keyword evidence="1" id="KW-1133">Transmembrane helix</keyword>
<dbReference type="AlphaFoldDB" id="A0A2Z6R633"/>
<dbReference type="Proteomes" id="UP000247702">
    <property type="component" value="Unassembled WGS sequence"/>
</dbReference>
<protein>
    <submittedName>
        <fullName evidence="2">Uncharacterized protein</fullName>
    </submittedName>
</protein>
<dbReference type="EMBL" id="BLAL01000300">
    <property type="protein sequence ID" value="GET01592.1"/>
    <property type="molecule type" value="Genomic_DNA"/>
</dbReference>
<evidence type="ECO:0000313" key="2">
    <source>
        <dbReference type="EMBL" id="GBB97693.1"/>
    </source>
</evidence>
<dbReference type="OrthoDB" id="10250130at2759"/>
<accession>A0A2Z6R633</accession>
<keyword evidence="1" id="KW-0812">Transmembrane</keyword>
<evidence type="ECO:0000313" key="3">
    <source>
        <dbReference type="EMBL" id="GET01592.1"/>
    </source>
</evidence>
<evidence type="ECO:0000256" key="1">
    <source>
        <dbReference type="SAM" id="Phobius"/>
    </source>
</evidence>
<organism evidence="2 4">
    <name type="scientific">Rhizophagus clarus</name>
    <dbReference type="NCBI Taxonomy" id="94130"/>
    <lineage>
        <taxon>Eukaryota</taxon>
        <taxon>Fungi</taxon>
        <taxon>Fungi incertae sedis</taxon>
        <taxon>Mucoromycota</taxon>
        <taxon>Glomeromycotina</taxon>
        <taxon>Glomeromycetes</taxon>
        <taxon>Glomerales</taxon>
        <taxon>Glomeraceae</taxon>
        <taxon>Rhizophagus</taxon>
    </lineage>
</organism>
<reference evidence="3" key="2">
    <citation type="submission" date="2019-10" db="EMBL/GenBank/DDBJ databases">
        <title>Conservation and host-specific expression of non-tandemly repeated heterogenous ribosome RNA gene in arbuscular mycorrhizal fungi.</title>
        <authorList>
            <person name="Maeda T."/>
            <person name="Kobayashi Y."/>
            <person name="Nakagawa T."/>
            <person name="Ezawa T."/>
            <person name="Yamaguchi K."/>
            <person name="Bino T."/>
            <person name="Nishimoto Y."/>
            <person name="Shigenobu S."/>
            <person name="Kawaguchi M."/>
        </authorList>
    </citation>
    <scope>NUCLEOTIDE SEQUENCE</scope>
    <source>
        <strain evidence="3">HR1</strain>
    </source>
</reference>
<feature type="transmembrane region" description="Helical" evidence="1">
    <location>
        <begin position="7"/>
        <end position="24"/>
    </location>
</feature>
<reference evidence="2 4" key="1">
    <citation type="submission" date="2017-11" db="EMBL/GenBank/DDBJ databases">
        <title>The genome of Rhizophagus clarus HR1 reveals common genetic basis of auxotrophy among arbuscular mycorrhizal fungi.</title>
        <authorList>
            <person name="Kobayashi Y."/>
        </authorList>
    </citation>
    <scope>NUCLEOTIDE SEQUENCE [LARGE SCALE GENOMIC DNA]</scope>
    <source>
        <strain evidence="2 4">HR1</strain>
    </source>
</reference>
<name>A0A2Z6R633_9GLOM</name>
<proteinExistence type="predicted"/>